<evidence type="ECO:0000313" key="1">
    <source>
        <dbReference type="EMBL" id="KAJ9090670.1"/>
    </source>
</evidence>
<keyword evidence="2" id="KW-1185">Reference proteome</keyword>
<accession>A0ACC2UUA6</accession>
<reference evidence="1" key="1">
    <citation type="submission" date="2023-04" db="EMBL/GenBank/DDBJ databases">
        <title>Draft Genome sequencing of Naganishia species isolated from polar environments using Oxford Nanopore Technology.</title>
        <authorList>
            <person name="Leo P."/>
            <person name="Venkateswaran K."/>
        </authorList>
    </citation>
    <scope>NUCLEOTIDE SEQUENCE</scope>
    <source>
        <strain evidence="1">MNA-CCFEE 5262</strain>
    </source>
</reference>
<evidence type="ECO:0000313" key="2">
    <source>
        <dbReference type="Proteomes" id="UP001230649"/>
    </source>
</evidence>
<dbReference type="Proteomes" id="UP001230649">
    <property type="component" value="Unassembled WGS sequence"/>
</dbReference>
<sequence length="438" mass="47781">MTIDVPAILGEPVTFPNGMKAPNRFLKSAMTERLCTYDDTDLDARGKPTPEYLRAYEEWGKGQIGVVVLGNIPVHREGLEAKKNAIIDKTSSWDAVEAFKPVIAATKAHGSLCIGQLTHGGRQVSEDVTAHPVSSSDIQAPPMGGMTFAKPRPLTLEEIDDLVDRWAFAAETLYKAGADGAQLHGAHGYLLSQFLSSRVNKRTDKYGGSLENKRRIVFRIIEEIRKRVDTSKFILSMKLNSSDFSEGGFTGDESKILCQQLEEAGMDLIELSGGTYESMAFEHKRESTKKREAYFIEFAQQIRPSLHKTVLCVTGGFRSAHAMAEAISSGATQMVGLARPLTAEPYLCRDILSGKSQGAKPNKGNPALSTGLAIIQIGAMSTGQPIPDLTDEATCRDLEAVLMGKKSMDEIKQAKPHEEQELKAYPGDGQFDGQSRAE</sequence>
<comment type="caution">
    <text evidence="1">The sequence shown here is derived from an EMBL/GenBank/DDBJ whole genome shotgun (WGS) entry which is preliminary data.</text>
</comment>
<organism evidence="1 2">
    <name type="scientific">Naganishia adeliensis</name>
    <dbReference type="NCBI Taxonomy" id="92952"/>
    <lineage>
        <taxon>Eukaryota</taxon>
        <taxon>Fungi</taxon>
        <taxon>Dikarya</taxon>
        <taxon>Basidiomycota</taxon>
        <taxon>Agaricomycotina</taxon>
        <taxon>Tremellomycetes</taxon>
        <taxon>Filobasidiales</taxon>
        <taxon>Filobasidiaceae</taxon>
        <taxon>Naganishia</taxon>
    </lineage>
</organism>
<protein>
    <submittedName>
        <fullName evidence="1">Uncharacterized protein</fullName>
    </submittedName>
</protein>
<gene>
    <name evidence="1" type="ORF">QFC20_007864</name>
</gene>
<proteinExistence type="predicted"/>
<name>A0ACC2UUA6_9TREE</name>
<dbReference type="EMBL" id="JASBWS010000231">
    <property type="protein sequence ID" value="KAJ9090670.1"/>
    <property type="molecule type" value="Genomic_DNA"/>
</dbReference>